<evidence type="ECO:0008006" key="5">
    <source>
        <dbReference type="Google" id="ProtNLM"/>
    </source>
</evidence>
<keyword evidence="2" id="KW-0472">Membrane</keyword>
<dbReference type="eggNOG" id="arCOG03887">
    <property type="taxonomic scope" value="Archaea"/>
</dbReference>
<gene>
    <name evidence="3" type="ordered locus">Halxa_1754</name>
</gene>
<evidence type="ECO:0000313" key="4">
    <source>
        <dbReference type="Proteomes" id="UP000006794"/>
    </source>
</evidence>
<feature type="transmembrane region" description="Helical" evidence="2">
    <location>
        <begin position="163"/>
        <end position="186"/>
    </location>
</feature>
<dbReference type="RefSeq" id="WP_013879275.1">
    <property type="nucleotide sequence ID" value="NC_015666.1"/>
</dbReference>
<feature type="coiled-coil region" evidence="1">
    <location>
        <begin position="7"/>
        <end position="34"/>
    </location>
</feature>
<dbReference type="GeneID" id="10796719"/>
<evidence type="ECO:0000256" key="1">
    <source>
        <dbReference type="SAM" id="Coils"/>
    </source>
</evidence>
<proteinExistence type="predicted"/>
<dbReference type="HOGENOM" id="CLU_098904_0_0_2"/>
<feature type="transmembrane region" description="Helical" evidence="2">
    <location>
        <begin position="137"/>
        <end position="157"/>
    </location>
</feature>
<dbReference type="EMBL" id="CP002839">
    <property type="protein sequence ID" value="AEH36382.1"/>
    <property type="molecule type" value="Genomic_DNA"/>
</dbReference>
<keyword evidence="1" id="KW-0175">Coiled coil</keyword>
<dbReference type="KEGG" id="hxa:Halxa_1754"/>
<dbReference type="OrthoDB" id="328136at2157"/>
<feature type="transmembrane region" description="Helical" evidence="2">
    <location>
        <begin position="68"/>
        <end position="92"/>
    </location>
</feature>
<evidence type="ECO:0000256" key="2">
    <source>
        <dbReference type="SAM" id="Phobius"/>
    </source>
</evidence>
<dbReference type="Pfam" id="PF09622">
    <property type="entry name" value="DUF2391"/>
    <property type="match status" value="1"/>
</dbReference>
<dbReference type="Proteomes" id="UP000006794">
    <property type="component" value="Chromosome"/>
</dbReference>
<name>F8D4P5_HALXS</name>
<keyword evidence="2" id="KW-1133">Transmembrane helix</keyword>
<organism evidence="3 4">
    <name type="scientific">Halopiger xanaduensis (strain DSM 18323 / JCM 14033 / SH-6)</name>
    <dbReference type="NCBI Taxonomy" id="797210"/>
    <lineage>
        <taxon>Archaea</taxon>
        <taxon>Methanobacteriati</taxon>
        <taxon>Methanobacteriota</taxon>
        <taxon>Stenosarchaea group</taxon>
        <taxon>Halobacteria</taxon>
        <taxon>Halobacteriales</taxon>
        <taxon>Natrialbaceae</taxon>
        <taxon>Halopiger</taxon>
    </lineage>
</organism>
<accession>F8D4P5</accession>
<keyword evidence="2" id="KW-0812">Transmembrane</keyword>
<feature type="transmembrane region" description="Helical" evidence="2">
    <location>
        <begin position="98"/>
        <end position="117"/>
    </location>
</feature>
<reference evidence="3 4" key="1">
    <citation type="journal article" date="2012" name="Stand. Genomic Sci.">
        <title>Complete genome sequence of Halopiger xanaduensis type strain (SH-6(T)).</title>
        <authorList>
            <person name="Anderson I."/>
            <person name="Tindall B.J."/>
            <person name="Rohde M."/>
            <person name="Lucas S."/>
            <person name="Han J."/>
            <person name="Lapidus A."/>
            <person name="Cheng J.F."/>
            <person name="Goodwin L."/>
            <person name="Pitluck S."/>
            <person name="Peters L."/>
            <person name="Pati A."/>
            <person name="Mikhailova N."/>
            <person name="Pagani I."/>
            <person name="Teshima H."/>
            <person name="Han C."/>
            <person name="Tapia R."/>
            <person name="Land M."/>
            <person name="Woyke T."/>
            <person name="Klenk H.P."/>
            <person name="Kyrpides N."/>
            <person name="Ivanova N."/>
        </authorList>
    </citation>
    <scope>NUCLEOTIDE SEQUENCE [LARGE SCALE GENOMIC DNA]</scope>
    <source>
        <strain evidence="4">DSM 18323 / JCM 14033 / SH-6</strain>
    </source>
</reference>
<keyword evidence="4" id="KW-1185">Reference proteome</keyword>
<sequence length="192" mass="21106">MSLSADESLEEATIEDLYEQLETLEETVDTSDERTEVRRTMRLVNRLSHNRAMNSVITRFTGKDKAEAFVGSVVIGLPMLVEGGVMEIGTFLATRPAFFVANLAMAVALVVGILYVADFREIQIHNPYFGVVPRRPVWVLGIAFATAAVLMTLWGRVAWDEPWLDLCQVSVVFTAMAIGGSLGDILPGESEP</sequence>
<dbReference type="AlphaFoldDB" id="F8D4P5"/>
<evidence type="ECO:0000313" key="3">
    <source>
        <dbReference type="EMBL" id="AEH36382.1"/>
    </source>
</evidence>
<dbReference type="InterPro" id="IPR024464">
    <property type="entry name" value="DUF2391"/>
</dbReference>
<protein>
    <recommendedName>
        <fullName evidence="5">Integral membrane protein</fullName>
    </recommendedName>
</protein>